<dbReference type="InterPro" id="IPR001965">
    <property type="entry name" value="Znf_PHD"/>
</dbReference>
<dbReference type="PANTHER" id="PTHR46462">
    <property type="entry name" value="UPSET, ISOFORM A"/>
    <property type="match status" value="1"/>
</dbReference>
<dbReference type="GO" id="GO:0006325">
    <property type="term" value="P:chromatin organization"/>
    <property type="evidence" value="ECO:0007669"/>
    <property type="project" value="UniProtKB-KW"/>
</dbReference>
<feature type="region of interest" description="Disordered" evidence="5">
    <location>
        <begin position="484"/>
        <end position="894"/>
    </location>
</feature>
<feature type="domain" description="SET" evidence="6">
    <location>
        <begin position="235"/>
        <end position="413"/>
    </location>
</feature>
<feature type="compositionally biased region" description="Polar residues" evidence="5">
    <location>
        <begin position="502"/>
        <end position="517"/>
    </location>
</feature>
<gene>
    <name evidence="7" type="primary">set3</name>
    <name evidence="7" type="ORF">CTRI78_v007140</name>
</gene>
<feature type="compositionally biased region" description="Polar residues" evidence="5">
    <location>
        <begin position="914"/>
        <end position="925"/>
    </location>
</feature>
<feature type="compositionally biased region" description="Basic residues" evidence="5">
    <location>
        <begin position="484"/>
        <end position="501"/>
    </location>
</feature>
<feature type="compositionally biased region" description="Basic and acidic residues" evidence="5">
    <location>
        <begin position="153"/>
        <end position="164"/>
    </location>
</feature>
<evidence type="ECO:0000256" key="4">
    <source>
        <dbReference type="ARBA" id="ARBA00022853"/>
    </source>
</evidence>
<keyword evidence="3" id="KW-0862">Zinc</keyword>
<dbReference type="PROSITE" id="PS50280">
    <property type="entry name" value="SET"/>
    <property type="match status" value="1"/>
</dbReference>
<organism evidence="7 8">
    <name type="scientific">Colletotrichum trifolii</name>
    <dbReference type="NCBI Taxonomy" id="5466"/>
    <lineage>
        <taxon>Eukaryota</taxon>
        <taxon>Fungi</taxon>
        <taxon>Dikarya</taxon>
        <taxon>Ascomycota</taxon>
        <taxon>Pezizomycotina</taxon>
        <taxon>Sordariomycetes</taxon>
        <taxon>Hypocreomycetidae</taxon>
        <taxon>Glomerellales</taxon>
        <taxon>Glomerellaceae</taxon>
        <taxon>Colletotrichum</taxon>
        <taxon>Colletotrichum orbiculare species complex</taxon>
    </lineage>
</organism>
<feature type="compositionally biased region" description="Polar residues" evidence="5">
    <location>
        <begin position="744"/>
        <end position="761"/>
    </location>
</feature>
<evidence type="ECO:0000259" key="6">
    <source>
        <dbReference type="PROSITE" id="PS50280"/>
    </source>
</evidence>
<dbReference type="InterPro" id="IPR019787">
    <property type="entry name" value="Znf_PHD-finger"/>
</dbReference>
<feature type="compositionally biased region" description="Basic and acidic residues" evidence="5">
    <location>
        <begin position="561"/>
        <end position="580"/>
    </location>
</feature>
<accession>A0A4R8RKA3</accession>
<dbReference type="GO" id="GO:0006355">
    <property type="term" value="P:regulation of DNA-templated transcription"/>
    <property type="evidence" value="ECO:0007669"/>
    <property type="project" value="TreeGrafter"/>
</dbReference>
<dbReference type="STRING" id="5466.A0A4R8RKA3"/>
<protein>
    <submittedName>
        <fullName evidence="7">SET domain-containing protein 3</fullName>
    </submittedName>
</protein>
<feature type="compositionally biased region" description="Polar residues" evidence="5">
    <location>
        <begin position="177"/>
        <end position="197"/>
    </location>
</feature>
<dbReference type="InterPro" id="IPR013083">
    <property type="entry name" value="Znf_RING/FYVE/PHD"/>
</dbReference>
<dbReference type="SMART" id="SM00317">
    <property type="entry name" value="SET"/>
    <property type="match status" value="1"/>
</dbReference>
<reference evidence="7 8" key="1">
    <citation type="submission" date="2018-12" db="EMBL/GenBank/DDBJ databases">
        <title>Genome sequence and assembly of Colletotrichum trifolii.</title>
        <authorList>
            <person name="Gan P."/>
            <person name="Shirasu K."/>
        </authorList>
    </citation>
    <scope>NUCLEOTIDE SEQUENCE [LARGE SCALE GENOMIC DNA]</scope>
    <source>
        <strain evidence="7 8">543-2</strain>
    </source>
</reference>
<dbReference type="GO" id="GO:0008270">
    <property type="term" value="F:zinc ion binding"/>
    <property type="evidence" value="ECO:0007669"/>
    <property type="project" value="UniProtKB-KW"/>
</dbReference>
<dbReference type="SUPFAM" id="SSF57903">
    <property type="entry name" value="FYVE/PHD zinc finger"/>
    <property type="match status" value="1"/>
</dbReference>
<feature type="compositionally biased region" description="Basic residues" evidence="5">
    <location>
        <begin position="165"/>
        <end position="176"/>
    </location>
</feature>
<feature type="region of interest" description="Disordered" evidence="5">
    <location>
        <begin position="102"/>
        <end position="218"/>
    </location>
</feature>
<feature type="compositionally biased region" description="Polar residues" evidence="5">
    <location>
        <begin position="718"/>
        <end position="728"/>
    </location>
</feature>
<feature type="compositionally biased region" description="Pro residues" evidence="5">
    <location>
        <begin position="199"/>
        <end position="212"/>
    </location>
</feature>
<dbReference type="Proteomes" id="UP000295703">
    <property type="component" value="Unassembled WGS sequence"/>
</dbReference>
<name>A0A4R8RKA3_COLTR</name>
<dbReference type="GO" id="GO:0070210">
    <property type="term" value="C:Rpd3L-Expanded complex"/>
    <property type="evidence" value="ECO:0007669"/>
    <property type="project" value="TreeGrafter"/>
</dbReference>
<keyword evidence="1" id="KW-0479">Metal-binding</keyword>
<dbReference type="AlphaFoldDB" id="A0A4R8RKA3"/>
<dbReference type="SMART" id="SM00249">
    <property type="entry name" value="PHD"/>
    <property type="match status" value="1"/>
</dbReference>
<evidence type="ECO:0000256" key="2">
    <source>
        <dbReference type="ARBA" id="ARBA00022771"/>
    </source>
</evidence>
<keyword evidence="2" id="KW-0863">Zinc-finger</keyword>
<comment type="caution">
    <text evidence="7">The sequence shown here is derived from an EMBL/GenBank/DDBJ whole genome shotgun (WGS) entry which is preliminary data.</text>
</comment>
<dbReference type="Pfam" id="PF00628">
    <property type="entry name" value="PHD"/>
    <property type="match status" value="1"/>
</dbReference>
<dbReference type="Gene3D" id="3.30.40.10">
    <property type="entry name" value="Zinc/RING finger domain, C3HC4 (zinc finger)"/>
    <property type="match status" value="1"/>
</dbReference>
<sequence>MTEKPQPLSTQSATPSQTLFAPSVPVPTLDHPRKVETGEEEEPYTIKCICNFSDDDGNTIYCETCDTWQHIDCFYPHSREEALREDFAHSCADCKPRPLDRHKAIERTRRLKNVGPSVDTPDKKTKRPPSKSHKKKPKPNDLQLNGHPSGPEAAKHPSPSDHPHPAKKAKTSHRPSHSTSSQHNTKRSPSCGSTRPQPNGHPPSPASTPPDLPSDFQIHNFSDGFLSLIKEQSVPLVQTNSFASLTISNTMSLWLREPDRMRQETGEEFNDVFATLPDNNESRKPQLQVESKKLLVSAETVVPWQYLASTAAIEKDVPLIELNGQIGFQKDYCADPDNLWEELSSPLPFVFFHPMLPLYIDTRREGSIARFVRRSCKPNTVLDTYLSGQSEYHFWLVSDRYIAANEQITLPWDFRLPKKGKARMLYLLGLGEDDGRAQDEPEMDDSEYHRISGWVYRILSEYGGCACDLGPNCAFARFHRQYQNKLHSRPAPKKKTRKPKTHTISPTSTGHATNSRAASEGHQDEPDNDGRSASERSKPPSRDRTPARQGSLDKPGILTEPTDRDKRKVQMVEDTFRRMEQQQPPRKKKRTSDGAGSKSKSRPLTTNTSTGTSTYVDAGTSRSKSGSPASGASPTSHYSTKTAFPRPGPVAAQPRRDSSSRSLYCDAAVQTDPVEGKWYSEPTQTPRPRRRIISLSQRLLNNRHRLRCDEAERRKSLPNPSIHDSSTVPMDFEKSGDQPLPIGSLSSVKEQPISSPISSSADVAMKDAPATSPGLAKSPIQAPEEAIETQPNVHGSPVKTKSPELRVQMPSVPSLNGIVTGPPSATTPSIGSAAQSPFSSGNPTSPFTTPAANRTVAHPSPVKKKLSLSDYTSRMNKAKPAVLKTSLSGTEDSKPLEAIVDSPASEKAADTLSAVPSQNAATSVSKAVMVNPS</sequence>
<evidence type="ECO:0000256" key="5">
    <source>
        <dbReference type="SAM" id="MobiDB-lite"/>
    </source>
</evidence>
<feature type="region of interest" description="Disordered" evidence="5">
    <location>
        <begin position="1"/>
        <end position="38"/>
    </location>
</feature>
<dbReference type="SUPFAM" id="SSF82199">
    <property type="entry name" value="SET domain"/>
    <property type="match status" value="1"/>
</dbReference>
<evidence type="ECO:0000256" key="3">
    <source>
        <dbReference type="ARBA" id="ARBA00022833"/>
    </source>
</evidence>
<dbReference type="InterPro" id="IPR011011">
    <property type="entry name" value="Znf_FYVE_PHD"/>
</dbReference>
<feature type="compositionally biased region" description="Basic and acidic residues" evidence="5">
    <location>
        <begin position="519"/>
        <end position="546"/>
    </location>
</feature>
<dbReference type="InterPro" id="IPR046341">
    <property type="entry name" value="SET_dom_sf"/>
</dbReference>
<dbReference type="InterPro" id="IPR001214">
    <property type="entry name" value="SET_dom"/>
</dbReference>
<proteinExistence type="predicted"/>
<keyword evidence="4" id="KW-0156">Chromatin regulator</keyword>
<dbReference type="Pfam" id="PF00856">
    <property type="entry name" value="SET"/>
    <property type="match status" value="1"/>
</dbReference>
<evidence type="ECO:0000313" key="7">
    <source>
        <dbReference type="EMBL" id="TDZ53147.1"/>
    </source>
</evidence>
<feature type="compositionally biased region" description="Low complexity" evidence="5">
    <location>
        <begin position="605"/>
        <end position="636"/>
    </location>
</feature>
<feature type="compositionally biased region" description="Basic residues" evidence="5">
    <location>
        <begin position="124"/>
        <end position="137"/>
    </location>
</feature>
<dbReference type="GO" id="GO:0034967">
    <property type="term" value="C:Set3 complex"/>
    <property type="evidence" value="ECO:0007669"/>
    <property type="project" value="TreeGrafter"/>
</dbReference>
<feature type="compositionally biased region" description="Polar residues" evidence="5">
    <location>
        <begin position="823"/>
        <end position="852"/>
    </location>
</feature>
<feature type="compositionally biased region" description="Polar residues" evidence="5">
    <location>
        <begin position="7"/>
        <end position="20"/>
    </location>
</feature>
<dbReference type="Gene3D" id="2.170.270.10">
    <property type="entry name" value="SET domain"/>
    <property type="match status" value="1"/>
</dbReference>
<feature type="region of interest" description="Disordered" evidence="5">
    <location>
        <begin position="909"/>
        <end position="933"/>
    </location>
</feature>
<evidence type="ECO:0000313" key="8">
    <source>
        <dbReference type="Proteomes" id="UP000295703"/>
    </source>
</evidence>
<dbReference type="EMBL" id="RYZW01000073">
    <property type="protein sequence ID" value="TDZ53147.1"/>
    <property type="molecule type" value="Genomic_DNA"/>
</dbReference>
<dbReference type="PANTHER" id="PTHR46462:SF3">
    <property type="entry name" value="UPSET, ISOFORM A"/>
    <property type="match status" value="1"/>
</dbReference>
<keyword evidence="8" id="KW-1185">Reference proteome</keyword>
<evidence type="ECO:0000256" key="1">
    <source>
        <dbReference type="ARBA" id="ARBA00022723"/>
    </source>
</evidence>